<protein>
    <submittedName>
        <fullName evidence="1">Uncharacterized protein</fullName>
    </submittedName>
</protein>
<sequence length="153" mass="16589">MPGSTTLRSLLPDLEPQETRDGAGEGEETWQSIKNWKSGCCVPSIASDAGGEWLKTNVYLVFEKPPIVVLCAEPSPSTDARQGKSMLKLRFLELGHGNLAAALLDSLLLELGVVHEPIVAFLPLREEHGLKVSVECCPQLPLSGRLVPMQFQG</sequence>
<dbReference type="EnsemblMetazoa" id="AATE000307-RA">
    <property type="protein sequence ID" value="AATE000307-PA.1"/>
    <property type="gene ID" value="AATE000307"/>
</dbReference>
<organism evidence="1">
    <name type="scientific">Anopheles atroparvus</name>
    <name type="common">European mosquito</name>
    <dbReference type="NCBI Taxonomy" id="41427"/>
    <lineage>
        <taxon>Eukaryota</taxon>
        <taxon>Metazoa</taxon>
        <taxon>Ecdysozoa</taxon>
        <taxon>Arthropoda</taxon>
        <taxon>Hexapoda</taxon>
        <taxon>Insecta</taxon>
        <taxon>Pterygota</taxon>
        <taxon>Neoptera</taxon>
        <taxon>Endopterygota</taxon>
        <taxon>Diptera</taxon>
        <taxon>Nematocera</taxon>
        <taxon>Culicoidea</taxon>
        <taxon>Culicidae</taxon>
        <taxon>Anophelinae</taxon>
        <taxon>Anopheles</taxon>
    </lineage>
</organism>
<evidence type="ECO:0000313" key="1">
    <source>
        <dbReference type="EnsemblMetazoa" id="AATE000307-PA.1"/>
    </source>
</evidence>
<accession>A0A182IJG1</accession>
<reference evidence="1" key="1">
    <citation type="submission" date="2022-08" db="UniProtKB">
        <authorList>
            <consortium name="EnsemblMetazoa"/>
        </authorList>
    </citation>
    <scope>IDENTIFICATION</scope>
    <source>
        <strain evidence="1">EBRO</strain>
    </source>
</reference>
<proteinExistence type="predicted"/>
<dbReference type="VEuPathDB" id="VectorBase:AATE000307"/>
<dbReference type="AlphaFoldDB" id="A0A182IJG1"/>
<name>A0A182IJG1_ANOAO</name>